<protein>
    <submittedName>
        <fullName evidence="4">Aurora kinase A and ninein-interacting protein</fullName>
    </submittedName>
</protein>
<feature type="compositionally biased region" description="Polar residues" evidence="1">
    <location>
        <begin position="125"/>
        <end position="139"/>
    </location>
</feature>
<name>A0A183SVL7_SCHSO</name>
<reference evidence="2 3" key="2">
    <citation type="submission" date="2018-11" db="EMBL/GenBank/DDBJ databases">
        <authorList>
            <consortium name="Pathogen Informatics"/>
        </authorList>
    </citation>
    <scope>NUCLEOTIDE SEQUENCE [LARGE SCALE GENOMIC DNA]</scope>
    <source>
        <strain evidence="2 3">NST_G2</strain>
    </source>
</reference>
<dbReference type="AlphaFoldDB" id="A0A183SVL7"/>
<accession>A0A183SVL7</accession>
<feature type="compositionally biased region" description="Polar residues" evidence="1">
    <location>
        <begin position="23"/>
        <end position="46"/>
    </location>
</feature>
<gene>
    <name evidence="2" type="ORF">SSLN_LOCUS8265</name>
</gene>
<reference evidence="4" key="1">
    <citation type="submission" date="2016-06" db="UniProtKB">
        <authorList>
            <consortium name="WormBaseParasite"/>
        </authorList>
    </citation>
    <scope>IDENTIFICATION</scope>
</reference>
<feature type="compositionally biased region" description="Basic and acidic residues" evidence="1">
    <location>
        <begin position="94"/>
        <end position="107"/>
    </location>
</feature>
<keyword evidence="3" id="KW-1185">Reference proteome</keyword>
<evidence type="ECO:0000256" key="1">
    <source>
        <dbReference type="SAM" id="MobiDB-lite"/>
    </source>
</evidence>
<evidence type="ECO:0000313" key="3">
    <source>
        <dbReference type="Proteomes" id="UP000275846"/>
    </source>
</evidence>
<feature type="compositionally biased region" description="Low complexity" evidence="1">
    <location>
        <begin position="140"/>
        <end position="152"/>
    </location>
</feature>
<feature type="region of interest" description="Disordered" evidence="1">
    <location>
        <begin position="21"/>
        <end position="211"/>
    </location>
</feature>
<evidence type="ECO:0000313" key="2">
    <source>
        <dbReference type="EMBL" id="VDL94650.1"/>
    </source>
</evidence>
<sequence>MPASLSSSGVTPDAMARQLQALDASNFQRPRTVSVRQTVPFQSSGSMEKENKQDSLTAQPHFSRSRQALLSINSNRWVSGATSPTQHTVQPFKKPAEEAGPKPMWDHKRPKLGELQSAPLATLPSDLTETPLQSARENPTSTSSHGGSWWGSAQPIKRGAEPRQTLRPETASVHAKPSQLQPTLYPPRREQPGKGSGPVPTQSEDPGCATS</sequence>
<organism evidence="4">
    <name type="scientific">Schistocephalus solidus</name>
    <name type="common">Tapeworm</name>
    <dbReference type="NCBI Taxonomy" id="70667"/>
    <lineage>
        <taxon>Eukaryota</taxon>
        <taxon>Metazoa</taxon>
        <taxon>Spiralia</taxon>
        <taxon>Lophotrochozoa</taxon>
        <taxon>Platyhelminthes</taxon>
        <taxon>Cestoda</taxon>
        <taxon>Eucestoda</taxon>
        <taxon>Diphyllobothriidea</taxon>
        <taxon>Diphyllobothriidae</taxon>
        <taxon>Schistocephalus</taxon>
    </lineage>
</organism>
<dbReference type="WBParaSite" id="SSLN_0000859501-mRNA-1">
    <property type="protein sequence ID" value="SSLN_0000859501-mRNA-1"/>
    <property type="gene ID" value="SSLN_0000859501"/>
</dbReference>
<evidence type="ECO:0000313" key="4">
    <source>
        <dbReference type="WBParaSite" id="SSLN_0000859501-mRNA-1"/>
    </source>
</evidence>
<dbReference type="Proteomes" id="UP000275846">
    <property type="component" value="Unassembled WGS sequence"/>
</dbReference>
<proteinExistence type="predicted"/>
<dbReference type="EMBL" id="UYSU01034561">
    <property type="protein sequence ID" value="VDL94650.1"/>
    <property type="molecule type" value="Genomic_DNA"/>
</dbReference>
<feature type="compositionally biased region" description="Polar residues" evidence="1">
    <location>
        <begin position="54"/>
        <end position="89"/>
    </location>
</feature>
<feature type="compositionally biased region" description="Polar residues" evidence="1">
    <location>
        <begin position="199"/>
        <end position="211"/>
    </location>
</feature>